<sequence length="137" mass="15555">MIIYDEIEMISNNALRSFRGCTDTDVIVIEVAPSTKGQLRFHGAENQLCGLKVLMKEKGVLLVSTLHNYRVKENHARGKRYTALQIHITNSKISGVGHLWYSYDIESVSTCRQFTILDFLKTMCLKVAGFLLNQSMK</sequence>
<gene>
    <name evidence="1" type="ORF">QLX08_002724</name>
</gene>
<organism evidence="1 2">
    <name type="scientific">Tetragonisca angustula</name>
    <dbReference type="NCBI Taxonomy" id="166442"/>
    <lineage>
        <taxon>Eukaryota</taxon>
        <taxon>Metazoa</taxon>
        <taxon>Ecdysozoa</taxon>
        <taxon>Arthropoda</taxon>
        <taxon>Hexapoda</taxon>
        <taxon>Insecta</taxon>
        <taxon>Pterygota</taxon>
        <taxon>Neoptera</taxon>
        <taxon>Endopterygota</taxon>
        <taxon>Hymenoptera</taxon>
        <taxon>Apocrita</taxon>
        <taxon>Aculeata</taxon>
        <taxon>Apoidea</taxon>
        <taxon>Anthophila</taxon>
        <taxon>Apidae</taxon>
        <taxon>Tetragonisca</taxon>
    </lineage>
</organism>
<dbReference type="AlphaFoldDB" id="A0AAW1ACK2"/>
<dbReference type="Proteomes" id="UP001432146">
    <property type="component" value="Unassembled WGS sequence"/>
</dbReference>
<proteinExistence type="predicted"/>
<comment type="caution">
    <text evidence="1">The sequence shown here is derived from an EMBL/GenBank/DDBJ whole genome shotgun (WGS) entry which is preliminary data.</text>
</comment>
<accession>A0AAW1ACK2</accession>
<name>A0AAW1ACK2_9HYME</name>
<reference evidence="1 2" key="1">
    <citation type="submission" date="2024-05" db="EMBL/GenBank/DDBJ databases">
        <title>The nuclear and mitochondrial genome assemblies of Tetragonisca angustula (Apidae: Meliponini), a tiny yet remarkable pollinator in the Neotropics.</title>
        <authorList>
            <person name="Ferrari R."/>
            <person name="Ricardo P.C."/>
            <person name="Dias F.C."/>
            <person name="Araujo N.S."/>
            <person name="Soares D.O."/>
            <person name="Zhou Q.-S."/>
            <person name="Zhu C.-D."/>
            <person name="Coutinho L."/>
            <person name="Airas M.C."/>
            <person name="Batista T.M."/>
        </authorList>
    </citation>
    <scope>NUCLEOTIDE SEQUENCE [LARGE SCALE GENOMIC DNA]</scope>
    <source>
        <strain evidence="1">ASF017062</strain>
        <tissue evidence="1">Abdomen</tissue>
    </source>
</reference>
<keyword evidence="2" id="KW-1185">Reference proteome</keyword>
<protein>
    <submittedName>
        <fullName evidence="1">Uncharacterized protein</fullName>
    </submittedName>
</protein>
<evidence type="ECO:0000313" key="2">
    <source>
        <dbReference type="Proteomes" id="UP001432146"/>
    </source>
</evidence>
<dbReference type="EMBL" id="JAWNGG020000036">
    <property type="protein sequence ID" value="KAK9306852.1"/>
    <property type="molecule type" value="Genomic_DNA"/>
</dbReference>
<evidence type="ECO:0000313" key="1">
    <source>
        <dbReference type="EMBL" id="KAK9306852.1"/>
    </source>
</evidence>